<proteinExistence type="predicted"/>
<dbReference type="PANTHER" id="PTHR35870:SF6">
    <property type="entry name" value="MGS207 PROTEIN"/>
    <property type="match status" value="1"/>
</dbReference>
<dbReference type="GO" id="GO:0016491">
    <property type="term" value="F:oxidoreductase activity"/>
    <property type="evidence" value="ECO:0007669"/>
    <property type="project" value="UniProtKB-KW"/>
</dbReference>
<evidence type="ECO:0008006" key="4">
    <source>
        <dbReference type="Google" id="ProtNLM"/>
    </source>
</evidence>
<evidence type="ECO:0000256" key="1">
    <source>
        <dbReference type="ARBA" id="ARBA00023002"/>
    </source>
</evidence>
<dbReference type="Pfam" id="PF14027">
    <property type="entry name" value="Questin_oxidase"/>
    <property type="match status" value="1"/>
</dbReference>
<accession>A0A0F7ZZ45</accession>
<sequence length="407" mass="47099">MAGILSYVPGAGRLMGLQKPRSINLEPVQVHQIETNPDRRARCLKHLLKANHVNYSIVYHDLHFVNHNAHLLSSAYLLGATDVHLHALYESEVKELEPWTPSPAEVVDTDWRDFWGDKHYQRAYVDFFEDKLAMTYNYDWKREVDHFLFSGEEPLFYGLTGGLGHVLIHLGYAYEMDCKEIAMEALGLACVEYNFLSKYFADSSYTRPSSVSGTPLELLTKMSEDPRFDKFPKEIDFDQIEGLFEKHQDLILEYWNAWNLDDPTEQFRLSQEAAVSLVVATVKPDSHAYNFFVVHLLTSSHAVRILLPYFPPQHRITLVREWWLFAIMVFIIKGRPQPNPDNIKDGIGGRDWKYVDNQGLNSPWSKDAHYVKALRAFKEAAATWGDDDQVYIRSALTFVDNFDGWRF</sequence>
<dbReference type="EMBL" id="KQ030534">
    <property type="protein sequence ID" value="KJZ73582.1"/>
    <property type="molecule type" value="Genomic_DNA"/>
</dbReference>
<dbReference type="AlphaFoldDB" id="A0A0F7ZZ45"/>
<evidence type="ECO:0000313" key="3">
    <source>
        <dbReference type="Proteomes" id="UP000054481"/>
    </source>
</evidence>
<dbReference type="PANTHER" id="PTHR35870">
    <property type="entry name" value="PROTEIN, PUTATIVE (AFU_ORTHOLOGUE AFUA_5G03330)-RELATED"/>
    <property type="match status" value="1"/>
</dbReference>
<protein>
    <recommendedName>
        <fullName evidence="4">MGS207 protein</fullName>
    </recommendedName>
</protein>
<reference evidence="2 3" key="1">
    <citation type="journal article" date="2014" name="Genome Biol. Evol.">
        <title>Comparative genomics and transcriptomics analyses reveal divergent lifestyle features of nematode endoparasitic fungus Hirsutella minnesotensis.</title>
        <authorList>
            <person name="Lai Y."/>
            <person name="Liu K."/>
            <person name="Zhang X."/>
            <person name="Zhang X."/>
            <person name="Li K."/>
            <person name="Wang N."/>
            <person name="Shu C."/>
            <person name="Wu Y."/>
            <person name="Wang C."/>
            <person name="Bushley K.E."/>
            <person name="Xiang M."/>
            <person name="Liu X."/>
        </authorList>
    </citation>
    <scope>NUCLEOTIDE SEQUENCE [LARGE SCALE GENOMIC DNA]</scope>
    <source>
        <strain evidence="2 3">3608</strain>
    </source>
</reference>
<name>A0A0F7ZZ45_9HYPO</name>
<organism evidence="2 3">
    <name type="scientific">Hirsutella minnesotensis 3608</name>
    <dbReference type="NCBI Taxonomy" id="1043627"/>
    <lineage>
        <taxon>Eukaryota</taxon>
        <taxon>Fungi</taxon>
        <taxon>Dikarya</taxon>
        <taxon>Ascomycota</taxon>
        <taxon>Pezizomycotina</taxon>
        <taxon>Sordariomycetes</taxon>
        <taxon>Hypocreomycetidae</taxon>
        <taxon>Hypocreales</taxon>
        <taxon>Ophiocordycipitaceae</taxon>
        <taxon>Hirsutella</taxon>
    </lineage>
</organism>
<dbReference type="OrthoDB" id="10265971at2759"/>
<dbReference type="Proteomes" id="UP000054481">
    <property type="component" value="Unassembled WGS sequence"/>
</dbReference>
<dbReference type="InterPro" id="IPR025337">
    <property type="entry name" value="Questin_oxidase-like"/>
</dbReference>
<evidence type="ECO:0000313" key="2">
    <source>
        <dbReference type="EMBL" id="KJZ73582.1"/>
    </source>
</evidence>
<keyword evidence="3" id="KW-1185">Reference proteome</keyword>
<keyword evidence="1" id="KW-0560">Oxidoreductase</keyword>
<gene>
    <name evidence="2" type="ORF">HIM_07138</name>
</gene>